<evidence type="ECO:0000256" key="5">
    <source>
        <dbReference type="ARBA" id="ARBA00023088"/>
    </source>
</evidence>
<keyword evidence="5" id="KW-0572">Peptidoglycan-anchor</keyword>
<dbReference type="NCBIfam" id="TIGR01167">
    <property type="entry name" value="LPXTG_anchor"/>
    <property type="match status" value="1"/>
</dbReference>
<keyword evidence="7" id="KW-1133">Transmembrane helix</keyword>
<dbReference type="SUPFAM" id="SSF55816">
    <property type="entry name" value="5'-nucleotidase (syn. UDP-sugar hydrolase), C-terminal domain"/>
    <property type="match status" value="2"/>
</dbReference>
<evidence type="ECO:0000259" key="8">
    <source>
        <dbReference type="PROSITE" id="PS50847"/>
    </source>
</evidence>
<name>A0A9J6RBI8_9BACI</name>
<dbReference type="GO" id="GO:0030288">
    <property type="term" value="C:outer membrane-bounded periplasmic space"/>
    <property type="evidence" value="ECO:0007669"/>
    <property type="project" value="TreeGrafter"/>
</dbReference>
<dbReference type="Pfam" id="PF00149">
    <property type="entry name" value="Metallophos"/>
    <property type="match status" value="1"/>
</dbReference>
<dbReference type="PANTHER" id="PTHR11575">
    <property type="entry name" value="5'-NUCLEOTIDASE-RELATED"/>
    <property type="match status" value="1"/>
</dbReference>
<evidence type="ECO:0000256" key="3">
    <source>
        <dbReference type="ARBA" id="ARBA00022525"/>
    </source>
</evidence>
<dbReference type="AlphaFoldDB" id="A0A9J6RBI8"/>
<dbReference type="PROSITE" id="PS00785">
    <property type="entry name" value="5_NUCLEOTIDASE_1"/>
    <property type="match status" value="1"/>
</dbReference>
<proteinExistence type="predicted"/>
<dbReference type="PRINTS" id="PR01607">
    <property type="entry name" value="APYRASEFAMLY"/>
</dbReference>
<dbReference type="GO" id="GO:0009166">
    <property type="term" value="P:nucleotide catabolic process"/>
    <property type="evidence" value="ECO:0007669"/>
    <property type="project" value="InterPro"/>
</dbReference>
<evidence type="ECO:0000256" key="4">
    <source>
        <dbReference type="ARBA" id="ARBA00022729"/>
    </source>
</evidence>
<evidence type="ECO:0000256" key="7">
    <source>
        <dbReference type="SAM" id="Phobius"/>
    </source>
</evidence>
<feature type="compositionally biased region" description="Acidic residues" evidence="6">
    <location>
        <begin position="1185"/>
        <end position="1203"/>
    </location>
</feature>
<feature type="region of interest" description="Disordered" evidence="6">
    <location>
        <begin position="1183"/>
        <end position="1222"/>
    </location>
</feature>
<dbReference type="Gene3D" id="3.60.21.10">
    <property type="match status" value="1"/>
</dbReference>
<gene>
    <name evidence="9" type="ORF">OWO01_07480</name>
</gene>
<dbReference type="GO" id="GO:0046872">
    <property type="term" value="F:metal ion binding"/>
    <property type="evidence" value="ECO:0007669"/>
    <property type="project" value="InterPro"/>
</dbReference>
<dbReference type="InterPro" id="IPR006146">
    <property type="entry name" value="5'-Nucleotdase_CS"/>
</dbReference>
<evidence type="ECO:0000256" key="1">
    <source>
        <dbReference type="ARBA" id="ARBA00004168"/>
    </source>
</evidence>
<dbReference type="Pfam" id="PF19886">
    <property type="entry name" value="DUF6359"/>
    <property type="match status" value="1"/>
</dbReference>
<keyword evidence="2" id="KW-0134">Cell wall</keyword>
<evidence type="ECO:0000313" key="10">
    <source>
        <dbReference type="Proteomes" id="UP001084197"/>
    </source>
</evidence>
<reference evidence="9" key="1">
    <citation type="submission" date="2022-11" db="EMBL/GenBank/DDBJ databases">
        <title>WGS of Natronobacillus azotifigens 24KS-1, an anaerobic diazotrophic haloalkaliphile from soda-rich habitats.</title>
        <authorList>
            <person name="Sorokin D.Y."/>
            <person name="Merkel A.Y."/>
        </authorList>
    </citation>
    <scope>NUCLEOTIDE SEQUENCE</scope>
    <source>
        <strain evidence="9">24KS-1</strain>
    </source>
</reference>
<dbReference type="InterPro" id="IPR045939">
    <property type="entry name" value="YhcR_N"/>
</dbReference>
<dbReference type="SUPFAM" id="SSF56300">
    <property type="entry name" value="Metallo-dependent phosphatases"/>
    <property type="match status" value="1"/>
</dbReference>
<dbReference type="RefSeq" id="WP_268779820.1">
    <property type="nucleotide sequence ID" value="NZ_JAPRAT010000011.1"/>
</dbReference>
<sequence>MDWKRSLNKGCALLLIVVMTLSLFTFNMPTISAVEDELVELKILHTNDIHARINEFGKMAAYIKAEREAASHSLYLDAGDIFSGNPVVDLQYGLPMVALLNEVGLQAMAIGNHEFDYGQEETVKRMEQADFPWLSANMFVGEDTLVDFPQPEPYHLFELEGLTVGVVALTETPPSTAPINVTGITFEDPIETAKNYQHLEEETDILIALTHVGYSVDRQLAEEVDFFDLIIGGHSHTTLNQPAVVNGTPIVQAGGNGENIGNVTVFFNPASREVEAVEGFLQNVSALTSVDPEVQAMVDQYNAEMEELLSEEIGYTETGLTRSGSNDTSLGNFWTDAMRHYTDADIALTNNGGIRANIGVGPLTVRDIYTIEPFANEIMTYEMTGAALKDVIQFSYERRQSIDLQTSGLHYTILTNNTGRYVDAELYLNGEPIEEDATYTVAVGDYIGAGGSGYDFQGTVLNALTGMMTDAMITYAKYLTANGHPINYDANERITIDVTEAPIEGEPVGSTDYGLSSVHNRNGDSGLGNLYTDAVRAETGADFAVLNGSSVSGNIPAGVITDSQIEFLDQYNNRVEVVKTNLDRLKDVILTQSNYHGGVDLQASGLHYQLIKEESQFVDVLLTLPDGTPLDQEKEYVVAYNDYMHGSSFYNLGTVMVEQEYPLVWKAVVDYIRAHEGPIDYQEGSRITIEQSEESQDYLTVAEAIANNQGIGTVQGYIVGTMTGNFDGPFVTTNIMLADSPDQRDMEQILPVQLPNNQIRSALNLVDHPDNLGKRIQITGDLDLYFSVPGLRSPTQYQFVEEAEEPELPLISIAEARAVSNGEQVKIIGTATTNSGNWGGAGFYLQDGTAGIYVYQTELDSEAGDQVVLTGSKNVFNGEVQLSNISELEVVGNDTIPDPLILTPNQLSTINEGMLVQVEGVTITDLKQVNEYGTFEFNATVNGETVLVRVDNRTGLIYDDFDFEVGDQVTITGISSVHRDTIQLKPRGVNDVVEFEEDQLESVVDASIKIDRNRIMIEDDSIERLAEGGTLTIDLKDLDWTHYRVELTTEQLVALVAKKASLDVIASDIQLNIPMINFAENTSFALVMEKITDIENSISSVYQLTIEDGNRIISSFEEEGITLSFAVDTKEVNNQGDLKIFYLNDNSDWQLVGGKYSLGYVTAITDHFSLFTVWNQNEEDLPHVEEEETNNDDDQESLTDDDSGGNQQVDEPEESEDISITQTLPRTATSTYNWLLLGFVLIMVGGAFILFRSNKSASKD</sequence>
<organism evidence="9 10">
    <name type="scientific">Natronobacillus azotifigens</name>
    <dbReference type="NCBI Taxonomy" id="472978"/>
    <lineage>
        <taxon>Bacteria</taxon>
        <taxon>Bacillati</taxon>
        <taxon>Bacillota</taxon>
        <taxon>Bacilli</taxon>
        <taxon>Bacillales</taxon>
        <taxon>Bacillaceae</taxon>
        <taxon>Natronobacillus</taxon>
    </lineage>
</organism>
<evidence type="ECO:0000256" key="6">
    <source>
        <dbReference type="SAM" id="MobiDB-lite"/>
    </source>
</evidence>
<dbReference type="InterPro" id="IPR006179">
    <property type="entry name" value="5_nucleotidase/apyrase"/>
</dbReference>
<comment type="caution">
    <text evidence="9">The sequence shown here is derived from an EMBL/GenBank/DDBJ whole genome shotgun (WGS) entry which is preliminary data.</text>
</comment>
<keyword evidence="4" id="KW-0732">Signal</keyword>
<accession>A0A9J6RBI8</accession>
<keyword evidence="10" id="KW-1185">Reference proteome</keyword>
<dbReference type="EMBL" id="JAPRAT010000011">
    <property type="protein sequence ID" value="MCZ0703050.1"/>
    <property type="molecule type" value="Genomic_DNA"/>
</dbReference>
<dbReference type="InterPro" id="IPR004843">
    <property type="entry name" value="Calcineurin-like_PHP"/>
</dbReference>
<protein>
    <submittedName>
        <fullName evidence="9">5'-nucleotidase C-terminal domain-containing protein</fullName>
    </submittedName>
</protein>
<keyword evidence="7" id="KW-0472">Membrane</keyword>
<feature type="transmembrane region" description="Helical" evidence="7">
    <location>
        <begin position="1232"/>
        <end position="1251"/>
    </location>
</feature>
<evidence type="ECO:0000256" key="2">
    <source>
        <dbReference type="ARBA" id="ARBA00022512"/>
    </source>
</evidence>
<dbReference type="CDD" id="cd00845">
    <property type="entry name" value="MPP_UshA_N_like"/>
    <property type="match status" value="1"/>
</dbReference>
<dbReference type="InterPro" id="IPR019931">
    <property type="entry name" value="LPXTG_anchor"/>
</dbReference>
<feature type="domain" description="Gram-positive cocci surface proteins LPxTG" evidence="8">
    <location>
        <begin position="1224"/>
        <end position="1260"/>
    </location>
</feature>
<dbReference type="PROSITE" id="PS50847">
    <property type="entry name" value="GRAM_POS_ANCHORING"/>
    <property type="match status" value="1"/>
</dbReference>
<dbReference type="Pfam" id="PF02872">
    <property type="entry name" value="5_nucleotid_C"/>
    <property type="match status" value="2"/>
</dbReference>
<keyword evidence="3" id="KW-0964">Secreted</keyword>
<dbReference type="GO" id="GO:0000166">
    <property type="term" value="F:nucleotide binding"/>
    <property type="evidence" value="ECO:0007669"/>
    <property type="project" value="InterPro"/>
</dbReference>
<comment type="subcellular location">
    <subcellularLocation>
        <location evidence="1">Secreted</location>
        <location evidence="1">Cell wall</location>
        <topology evidence="1">Peptidoglycan-anchor</topology>
    </subcellularLocation>
</comment>
<evidence type="ECO:0000313" key="9">
    <source>
        <dbReference type="EMBL" id="MCZ0703050.1"/>
    </source>
</evidence>
<dbReference type="PANTHER" id="PTHR11575:SF24">
    <property type="entry name" value="5'-NUCLEOTIDASE"/>
    <property type="match status" value="1"/>
</dbReference>
<dbReference type="InterPro" id="IPR036907">
    <property type="entry name" value="5'-Nucleotdase_C_sf"/>
</dbReference>
<dbReference type="Proteomes" id="UP001084197">
    <property type="component" value="Unassembled WGS sequence"/>
</dbReference>
<dbReference type="GO" id="GO:0016788">
    <property type="term" value="F:hydrolase activity, acting on ester bonds"/>
    <property type="evidence" value="ECO:0007669"/>
    <property type="project" value="InterPro"/>
</dbReference>
<dbReference type="Gene3D" id="3.90.780.10">
    <property type="entry name" value="5'-Nucleotidase, C-terminal domain"/>
    <property type="match status" value="2"/>
</dbReference>
<keyword evidence="7" id="KW-0812">Transmembrane</keyword>
<dbReference type="InterPro" id="IPR029052">
    <property type="entry name" value="Metallo-depent_PP-like"/>
</dbReference>
<dbReference type="InterPro" id="IPR008334">
    <property type="entry name" value="5'-Nucleotdase_C"/>
</dbReference>